<sequence length="105" mass="11795">MLPHQQQHFKLYNSLISGQLLPIMELQRSLLLIDAAVQETDGVHWHLLRCIGCQHIGAGFLIYRLKNSSVEVLSACHLVRILELISALLVLVHCSAETPNLIHPN</sequence>
<proteinExistence type="predicted"/>
<dbReference type="Proteomes" id="UP000004810">
    <property type="component" value="Unassembled WGS sequence"/>
</dbReference>
<accession>J9EN01</accession>
<gene>
    <name evidence="1" type="ORF">WUBG_12391</name>
</gene>
<reference evidence="2" key="1">
    <citation type="submission" date="2012-08" db="EMBL/GenBank/DDBJ databases">
        <title>The Genome Sequence of Wuchereria bancrofti.</title>
        <authorList>
            <person name="Nutman T.B."/>
            <person name="Fink D.L."/>
            <person name="Russ C."/>
            <person name="Young S."/>
            <person name="Zeng Q."/>
            <person name="Koehrsen M."/>
            <person name="Alvarado L."/>
            <person name="Berlin A."/>
            <person name="Chapman S.B."/>
            <person name="Chen Z."/>
            <person name="Freedman E."/>
            <person name="Gellesch M."/>
            <person name="Goldberg J."/>
            <person name="Griggs A."/>
            <person name="Gujja S."/>
            <person name="Heilman E.R."/>
            <person name="Heiman D."/>
            <person name="Hepburn T."/>
            <person name="Howarth C."/>
            <person name="Jen D."/>
            <person name="Larson L."/>
            <person name="Lewis B."/>
            <person name="Mehta T."/>
            <person name="Park D."/>
            <person name="Pearson M."/>
            <person name="Roberts A."/>
            <person name="Saif S."/>
            <person name="Shea T."/>
            <person name="Shenoy N."/>
            <person name="Sisk P."/>
            <person name="Stolte C."/>
            <person name="Sykes S."/>
            <person name="Walk T."/>
            <person name="White J."/>
            <person name="Yandava C."/>
            <person name="Haas B."/>
            <person name="Henn M.R."/>
            <person name="Nusbaum C."/>
            <person name="Birren B."/>
        </authorList>
    </citation>
    <scope>NUCLEOTIDE SEQUENCE [LARGE SCALE GENOMIC DNA]</scope>
    <source>
        <strain evidence="2">NA</strain>
    </source>
</reference>
<dbReference type="EMBL" id="ADBV01008735">
    <property type="protein sequence ID" value="EJW76699.1"/>
    <property type="molecule type" value="Genomic_DNA"/>
</dbReference>
<comment type="caution">
    <text evidence="1">The sequence shown here is derived from an EMBL/GenBank/DDBJ whole genome shotgun (WGS) entry which is preliminary data.</text>
</comment>
<evidence type="ECO:0000313" key="1">
    <source>
        <dbReference type="EMBL" id="EJW76699.1"/>
    </source>
</evidence>
<name>J9EN01_WUCBA</name>
<organism evidence="1 2">
    <name type="scientific">Wuchereria bancrofti</name>
    <dbReference type="NCBI Taxonomy" id="6293"/>
    <lineage>
        <taxon>Eukaryota</taxon>
        <taxon>Metazoa</taxon>
        <taxon>Ecdysozoa</taxon>
        <taxon>Nematoda</taxon>
        <taxon>Chromadorea</taxon>
        <taxon>Rhabditida</taxon>
        <taxon>Spirurina</taxon>
        <taxon>Spiruromorpha</taxon>
        <taxon>Filarioidea</taxon>
        <taxon>Onchocercidae</taxon>
        <taxon>Wuchereria</taxon>
    </lineage>
</organism>
<feature type="non-terminal residue" evidence="1">
    <location>
        <position position="105"/>
    </location>
</feature>
<protein>
    <submittedName>
        <fullName evidence="1">Uncharacterized protein</fullName>
    </submittedName>
</protein>
<dbReference type="AlphaFoldDB" id="J9EN01"/>
<evidence type="ECO:0000313" key="2">
    <source>
        <dbReference type="Proteomes" id="UP000004810"/>
    </source>
</evidence>